<feature type="domain" description="HAMP" evidence="15">
    <location>
        <begin position="160"/>
        <end position="212"/>
    </location>
</feature>
<dbReference type="PROSITE" id="PS50885">
    <property type="entry name" value="HAMP"/>
    <property type="match status" value="1"/>
</dbReference>
<dbReference type="Pfam" id="PF02518">
    <property type="entry name" value="HATPase_c"/>
    <property type="match status" value="1"/>
</dbReference>
<gene>
    <name evidence="16" type="ORF">JI746_08590</name>
</gene>
<dbReference type="Pfam" id="PF08521">
    <property type="entry name" value="2CSK_N"/>
    <property type="match status" value="1"/>
</dbReference>
<keyword evidence="8 16" id="KW-0418">Kinase</keyword>
<evidence type="ECO:0000259" key="14">
    <source>
        <dbReference type="PROSITE" id="PS50109"/>
    </source>
</evidence>
<sequence>MQAAASWSLRRRLMWLVLAAIGVVTMLQAASAYRSALREADRMFDFHLEEVARSVHGGVPFAPGDDDSEYSVQVWGADGSTIYRSNGRELPSQAVLGFSDSRINGIRLRIYTLQTPEHTIQIAQDLDAREVRARGLAAKAVTPVLLLAPLLMLAVGAVIGGSLAPLARMRRQVAARAARDLSPLSAEGVPEEVQPLVSELNALFARVQDTLEAQQHFVADAAHELRSPLTALKLQLQAAERARDEEARRAATQQLGAGIERSIALVEQLLALARQEGAAEGEGEPVDLEELARQCVSALLPTAHAKQLDLGLATSEAVVVQAPRESLHLILRNLLDNAIKYTPAGGRIDIGIGRDAQGAWLAVDDSGPGVPEADRERVFDRFYRVPGTDAAGSGLGLAIVRTVAERLGAQVRLVPSPTLGGARFELRFPAQAP</sequence>
<evidence type="ECO:0000256" key="3">
    <source>
        <dbReference type="ARBA" id="ARBA00012438"/>
    </source>
</evidence>
<dbReference type="InterPro" id="IPR050428">
    <property type="entry name" value="TCS_sensor_his_kinase"/>
</dbReference>
<dbReference type="GO" id="GO:0016301">
    <property type="term" value="F:kinase activity"/>
    <property type="evidence" value="ECO:0007669"/>
    <property type="project" value="UniProtKB-KW"/>
</dbReference>
<keyword evidence="7" id="KW-0547">Nucleotide-binding</keyword>
<protein>
    <recommendedName>
        <fullName evidence="3">histidine kinase</fullName>
        <ecNumber evidence="3">2.7.13.3</ecNumber>
    </recommendedName>
</protein>
<dbReference type="InterPro" id="IPR003660">
    <property type="entry name" value="HAMP_dom"/>
</dbReference>
<evidence type="ECO:0000313" key="16">
    <source>
        <dbReference type="EMBL" id="MBL0425163.1"/>
    </source>
</evidence>
<evidence type="ECO:0000256" key="7">
    <source>
        <dbReference type="ARBA" id="ARBA00022741"/>
    </source>
</evidence>
<keyword evidence="5" id="KW-0808">Transferase</keyword>
<dbReference type="PROSITE" id="PS50109">
    <property type="entry name" value="HIS_KIN"/>
    <property type="match status" value="1"/>
</dbReference>
<evidence type="ECO:0000256" key="12">
    <source>
        <dbReference type="ARBA" id="ARBA00023136"/>
    </source>
</evidence>
<dbReference type="PRINTS" id="PR00344">
    <property type="entry name" value="BCTRLSENSOR"/>
</dbReference>
<organism evidence="16 17">
    <name type="scientific">Ramlibacter alkalitolerans</name>
    <dbReference type="NCBI Taxonomy" id="2039631"/>
    <lineage>
        <taxon>Bacteria</taxon>
        <taxon>Pseudomonadati</taxon>
        <taxon>Pseudomonadota</taxon>
        <taxon>Betaproteobacteria</taxon>
        <taxon>Burkholderiales</taxon>
        <taxon>Comamonadaceae</taxon>
        <taxon>Ramlibacter</taxon>
    </lineage>
</organism>
<comment type="caution">
    <text evidence="16">The sequence shown here is derived from an EMBL/GenBank/DDBJ whole genome shotgun (WGS) entry which is preliminary data.</text>
</comment>
<dbReference type="InterPro" id="IPR003661">
    <property type="entry name" value="HisK_dim/P_dom"/>
</dbReference>
<dbReference type="SMART" id="SM00388">
    <property type="entry name" value="HisKA"/>
    <property type="match status" value="1"/>
</dbReference>
<keyword evidence="12 13" id="KW-0472">Membrane</keyword>
<comment type="catalytic activity">
    <reaction evidence="1">
        <text>ATP + protein L-histidine = ADP + protein N-phospho-L-histidine.</text>
        <dbReference type="EC" id="2.7.13.3"/>
    </reaction>
</comment>
<dbReference type="RefSeq" id="WP_201688496.1">
    <property type="nucleotide sequence ID" value="NZ_JAEQND010000004.1"/>
</dbReference>
<dbReference type="InterPro" id="IPR003594">
    <property type="entry name" value="HATPase_dom"/>
</dbReference>
<dbReference type="Gene3D" id="3.30.565.10">
    <property type="entry name" value="Histidine kinase-like ATPase, C-terminal domain"/>
    <property type="match status" value="1"/>
</dbReference>
<evidence type="ECO:0000256" key="9">
    <source>
        <dbReference type="ARBA" id="ARBA00022840"/>
    </source>
</evidence>
<dbReference type="InterPro" id="IPR036890">
    <property type="entry name" value="HATPase_C_sf"/>
</dbReference>
<dbReference type="InterPro" id="IPR004358">
    <property type="entry name" value="Sig_transdc_His_kin-like_C"/>
</dbReference>
<evidence type="ECO:0000256" key="6">
    <source>
        <dbReference type="ARBA" id="ARBA00022692"/>
    </source>
</evidence>
<evidence type="ECO:0000256" key="2">
    <source>
        <dbReference type="ARBA" id="ARBA00004141"/>
    </source>
</evidence>
<keyword evidence="10 13" id="KW-1133">Transmembrane helix</keyword>
<feature type="domain" description="Histidine kinase" evidence="14">
    <location>
        <begin position="220"/>
        <end position="432"/>
    </location>
</feature>
<evidence type="ECO:0000256" key="4">
    <source>
        <dbReference type="ARBA" id="ARBA00022553"/>
    </source>
</evidence>
<dbReference type="PANTHER" id="PTHR45436">
    <property type="entry name" value="SENSOR HISTIDINE KINASE YKOH"/>
    <property type="match status" value="1"/>
</dbReference>
<dbReference type="Gene3D" id="1.10.287.130">
    <property type="match status" value="1"/>
</dbReference>
<evidence type="ECO:0000256" key="10">
    <source>
        <dbReference type="ARBA" id="ARBA00022989"/>
    </source>
</evidence>
<keyword evidence="17" id="KW-1185">Reference proteome</keyword>
<dbReference type="SMART" id="SM00387">
    <property type="entry name" value="HATPase_c"/>
    <property type="match status" value="1"/>
</dbReference>
<dbReference type="EMBL" id="JAEQND010000004">
    <property type="protein sequence ID" value="MBL0425163.1"/>
    <property type="molecule type" value="Genomic_DNA"/>
</dbReference>
<accession>A0ABS1JLU0</accession>
<evidence type="ECO:0000256" key="8">
    <source>
        <dbReference type="ARBA" id="ARBA00022777"/>
    </source>
</evidence>
<dbReference type="SUPFAM" id="SSF47384">
    <property type="entry name" value="Homodimeric domain of signal transducing histidine kinase"/>
    <property type="match status" value="1"/>
</dbReference>
<evidence type="ECO:0000256" key="5">
    <source>
        <dbReference type="ARBA" id="ARBA00022679"/>
    </source>
</evidence>
<comment type="subcellular location">
    <subcellularLocation>
        <location evidence="2">Membrane</location>
        <topology evidence="2">Multi-pass membrane protein</topology>
    </subcellularLocation>
</comment>
<keyword evidence="9" id="KW-0067">ATP-binding</keyword>
<evidence type="ECO:0000256" key="11">
    <source>
        <dbReference type="ARBA" id="ARBA00023012"/>
    </source>
</evidence>
<dbReference type="InterPro" id="IPR005467">
    <property type="entry name" value="His_kinase_dom"/>
</dbReference>
<name>A0ABS1JLU0_9BURK</name>
<dbReference type="EC" id="2.7.13.3" evidence="3"/>
<keyword evidence="11" id="KW-0902">Two-component regulatory system</keyword>
<reference evidence="16 17" key="1">
    <citation type="journal article" date="2017" name="Int. J. Syst. Evol. Microbiol.">
        <title>Ramlibacter alkalitolerans sp. nov., alkali-tolerant bacterium isolated from soil of ginseng.</title>
        <authorList>
            <person name="Lee D.H."/>
            <person name="Cha C.J."/>
        </authorList>
    </citation>
    <scope>NUCLEOTIDE SEQUENCE [LARGE SCALE GENOMIC DNA]</scope>
    <source>
        <strain evidence="16 17">KACC 19305</strain>
    </source>
</reference>
<proteinExistence type="predicted"/>
<feature type="transmembrane region" description="Helical" evidence="13">
    <location>
        <begin position="144"/>
        <end position="166"/>
    </location>
</feature>
<evidence type="ECO:0000256" key="1">
    <source>
        <dbReference type="ARBA" id="ARBA00000085"/>
    </source>
</evidence>
<dbReference type="InterPro" id="IPR013727">
    <property type="entry name" value="2CSK_N"/>
</dbReference>
<evidence type="ECO:0000259" key="15">
    <source>
        <dbReference type="PROSITE" id="PS50885"/>
    </source>
</evidence>
<dbReference type="PANTHER" id="PTHR45436:SF14">
    <property type="entry name" value="SENSOR PROTEIN QSEC"/>
    <property type="match status" value="1"/>
</dbReference>
<keyword evidence="4" id="KW-0597">Phosphoprotein</keyword>
<dbReference type="SUPFAM" id="SSF55874">
    <property type="entry name" value="ATPase domain of HSP90 chaperone/DNA topoisomerase II/histidine kinase"/>
    <property type="match status" value="1"/>
</dbReference>
<dbReference type="InterPro" id="IPR036097">
    <property type="entry name" value="HisK_dim/P_sf"/>
</dbReference>
<keyword evidence="6 13" id="KW-0812">Transmembrane</keyword>
<dbReference type="CDD" id="cd00075">
    <property type="entry name" value="HATPase"/>
    <property type="match status" value="1"/>
</dbReference>
<dbReference type="CDD" id="cd00082">
    <property type="entry name" value="HisKA"/>
    <property type="match status" value="1"/>
</dbReference>
<dbReference type="Pfam" id="PF00512">
    <property type="entry name" value="HisKA"/>
    <property type="match status" value="1"/>
</dbReference>
<evidence type="ECO:0000313" key="17">
    <source>
        <dbReference type="Proteomes" id="UP000622707"/>
    </source>
</evidence>
<evidence type="ECO:0000256" key="13">
    <source>
        <dbReference type="SAM" id="Phobius"/>
    </source>
</evidence>
<dbReference type="Proteomes" id="UP000622707">
    <property type="component" value="Unassembled WGS sequence"/>
</dbReference>